<dbReference type="InterPro" id="IPR013780">
    <property type="entry name" value="Glyco_hydro_b"/>
</dbReference>
<dbReference type="SUPFAM" id="SSF51445">
    <property type="entry name" value="(Trans)glycosidases"/>
    <property type="match status" value="1"/>
</dbReference>
<dbReference type="InterPro" id="IPR017853">
    <property type="entry name" value="GH"/>
</dbReference>
<dbReference type="Gene3D" id="3.20.20.80">
    <property type="entry name" value="Glycosidases"/>
    <property type="match status" value="1"/>
</dbReference>
<dbReference type="KEGG" id="copr:Cop2CBH44_04270"/>
<dbReference type="EMBL" id="AP023322">
    <property type="protein sequence ID" value="BCI62074.1"/>
    <property type="molecule type" value="Genomic_DNA"/>
</dbReference>
<dbReference type="AlphaFoldDB" id="A0A7G1HUI0"/>
<sequence length="446" mass="50754">MNKLRVCLYIGLCFGYIQNIWAQEVKVDFTKKKQTIEYMGINMEGYHTTGGAEILKNSLSEMLASLPVNAVRIGLPLKEWEPVNDNKSANTINKQGFTVTKSISNSFERLVRMKKQNLAIWLSIWDMADWNIQDPSQGHNRRIRDLDEMVESITAYLLEAKEKYGTEVDWISINEPTIASETGYGGYNIGMSVEEQVTLIKKSTKKFRKHNLGTQWIIAIHSVYPSELHQAQSMFKEVKDCVAGFDFHSYWLHNDDRASHVASWGDWISTTGLPAYCGELDYDNNFWKRTPEDKKNWITHGMETARLYALVYNSARASGSFPWYASRPSQATPYSYVALHYHSHLLPGYRVVETSASDSDLSAVAAEKGQNWTMIVQNNSSRRRMVKIKGCVGNTAQVIATYNDNYGVRKNDVSIIEGEIHLQMEPYSLYSLGNNLNPIPSVIIKQ</sequence>
<gene>
    <name evidence="1" type="ORF">Cop2CBH44_04270</name>
</gene>
<name>A0A7G1HUI0_9BACT</name>
<dbReference type="Proteomes" id="UP000594042">
    <property type="component" value="Chromosome"/>
</dbReference>
<evidence type="ECO:0000313" key="2">
    <source>
        <dbReference type="Proteomes" id="UP000594042"/>
    </source>
</evidence>
<dbReference type="Gene3D" id="2.60.40.1180">
    <property type="entry name" value="Golgi alpha-mannosidase II"/>
    <property type="match status" value="1"/>
</dbReference>
<reference evidence="2" key="1">
    <citation type="submission" date="2020-07" db="EMBL/GenBank/DDBJ databases">
        <title>Complete genome sequencing of Coprobacter sp. strain 2CBH44.</title>
        <authorList>
            <person name="Sakamoto M."/>
            <person name="Murakami T."/>
            <person name="Mori H."/>
        </authorList>
    </citation>
    <scope>NUCLEOTIDE SEQUENCE [LARGE SCALE GENOMIC DNA]</scope>
    <source>
        <strain evidence="2">2CBH44</strain>
    </source>
</reference>
<protein>
    <submittedName>
        <fullName evidence="1">Uncharacterized protein</fullName>
    </submittedName>
</protein>
<accession>A0A7G1HUI0</accession>
<dbReference type="RefSeq" id="WP_021929863.1">
    <property type="nucleotide sequence ID" value="NZ_AP023322.1"/>
</dbReference>
<evidence type="ECO:0000313" key="1">
    <source>
        <dbReference type="EMBL" id="BCI62074.1"/>
    </source>
</evidence>
<keyword evidence="2" id="KW-1185">Reference proteome</keyword>
<organism evidence="1 2">
    <name type="scientific">Coprobacter secundus subsp. similis</name>
    <dbReference type="NCBI Taxonomy" id="2751153"/>
    <lineage>
        <taxon>Bacteria</taxon>
        <taxon>Pseudomonadati</taxon>
        <taxon>Bacteroidota</taxon>
        <taxon>Bacteroidia</taxon>
        <taxon>Bacteroidales</taxon>
        <taxon>Barnesiellaceae</taxon>
        <taxon>Coprobacter</taxon>
    </lineage>
</organism>
<proteinExistence type="predicted"/>